<proteinExistence type="predicted"/>
<dbReference type="Pfam" id="PF02899">
    <property type="entry name" value="Phage_int_SAM_1"/>
    <property type="match status" value="1"/>
</dbReference>
<dbReference type="Proteomes" id="UP001367030">
    <property type="component" value="Unassembled WGS sequence"/>
</dbReference>
<protein>
    <submittedName>
        <fullName evidence="8">Site-specific integrase</fullName>
    </submittedName>
</protein>
<dbReference type="InterPro" id="IPR010998">
    <property type="entry name" value="Integrase_recombinase_N"/>
</dbReference>
<evidence type="ECO:0000256" key="2">
    <source>
        <dbReference type="ARBA" id="ARBA00022908"/>
    </source>
</evidence>
<evidence type="ECO:0000256" key="4">
    <source>
        <dbReference type="ARBA" id="ARBA00023172"/>
    </source>
</evidence>
<dbReference type="CDD" id="cd01182">
    <property type="entry name" value="INT_RitC_C_like"/>
    <property type="match status" value="1"/>
</dbReference>
<evidence type="ECO:0000259" key="6">
    <source>
        <dbReference type="PROSITE" id="PS51898"/>
    </source>
</evidence>
<dbReference type="PROSITE" id="PS51898">
    <property type="entry name" value="TYR_RECOMBINASE"/>
    <property type="match status" value="1"/>
</dbReference>
<dbReference type="EMBL" id="JBBKZS010000032">
    <property type="protein sequence ID" value="MEJ8859602.1"/>
    <property type="molecule type" value="Genomic_DNA"/>
</dbReference>
<dbReference type="Gene3D" id="1.10.443.10">
    <property type="entry name" value="Intergrase catalytic core"/>
    <property type="match status" value="1"/>
</dbReference>
<evidence type="ECO:0000259" key="7">
    <source>
        <dbReference type="PROSITE" id="PS51900"/>
    </source>
</evidence>
<evidence type="ECO:0000256" key="1">
    <source>
        <dbReference type="ARBA" id="ARBA00022829"/>
    </source>
</evidence>
<dbReference type="Pfam" id="PF00589">
    <property type="entry name" value="Phage_integrase"/>
    <property type="match status" value="1"/>
</dbReference>
<name>A0ABU8XIA1_9BURK</name>
<evidence type="ECO:0000256" key="5">
    <source>
        <dbReference type="PROSITE-ProRule" id="PRU01248"/>
    </source>
</evidence>
<feature type="domain" description="Core-binding (CB)" evidence="7">
    <location>
        <begin position="5"/>
        <end position="98"/>
    </location>
</feature>
<dbReference type="InterPro" id="IPR013762">
    <property type="entry name" value="Integrase-like_cat_sf"/>
</dbReference>
<evidence type="ECO:0000313" key="8">
    <source>
        <dbReference type="EMBL" id="MEJ8859602.1"/>
    </source>
</evidence>
<dbReference type="InterPro" id="IPR002104">
    <property type="entry name" value="Integrase_catalytic"/>
</dbReference>
<evidence type="ECO:0000313" key="9">
    <source>
        <dbReference type="Proteomes" id="UP001367030"/>
    </source>
</evidence>
<dbReference type="Gene3D" id="1.10.150.130">
    <property type="match status" value="1"/>
</dbReference>
<keyword evidence="3 5" id="KW-0238">DNA-binding</keyword>
<keyword evidence="4" id="KW-0233">DNA recombination</keyword>
<sequence>MTNNPNFAPLLQRFFTQRLMQQREASQHTIRSYRDTFRLLLQFIRQRLHKHPSQLALQDVDAPLVAAFLDDLQKRRGVTERTRNLRLTAIRSFFHYAAYEEPACSAQIQRVLAIPSKRFTRALVHYLTRPEVDALLAAPDLHSWSGRRDHALILVAVQTGLRLSEVTGLERHDVVLGTGSHVRVVGKGRKERCTPLTKKTRAVLRPWLQELPGADRQPVFPNARGGRLSSHGVQYILNKHAVAASKQCSSLLHKRVTPHVLRHTTAMDLLQEGVGQSVIALWLGHESIETTQMYLDANLKLKEEILAKITPHGGRVGRYKPDDKLLAFLENL</sequence>
<dbReference type="PROSITE" id="PS51900">
    <property type="entry name" value="CB"/>
    <property type="match status" value="1"/>
</dbReference>
<dbReference type="InterPro" id="IPR011010">
    <property type="entry name" value="DNA_brk_join_enz"/>
</dbReference>
<dbReference type="RefSeq" id="WP_340339637.1">
    <property type="nucleotide sequence ID" value="NZ_JBBKZS010000032.1"/>
</dbReference>
<reference evidence="8 9" key="1">
    <citation type="submission" date="2024-03" db="EMBL/GenBank/DDBJ databases">
        <title>Novel species of the genus Variovorax.</title>
        <authorList>
            <person name="Liu Q."/>
            <person name="Xin Y.-H."/>
        </authorList>
    </citation>
    <scope>NUCLEOTIDE SEQUENCE [LARGE SCALE GENOMIC DNA]</scope>
    <source>
        <strain evidence="8 9">KACC 18901</strain>
    </source>
</reference>
<organism evidence="8 9">
    <name type="scientific">Variovorax robiniae</name>
    <dbReference type="NCBI Taxonomy" id="1836199"/>
    <lineage>
        <taxon>Bacteria</taxon>
        <taxon>Pseudomonadati</taxon>
        <taxon>Pseudomonadota</taxon>
        <taxon>Betaproteobacteria</taxon>
        <taxon>Burkholderiales</taxon>
        <taxon>Comamonadaceae</taxon>
        <taxon>Variovorax</taxon>
    </lineage>
</organism>
<keyword evidence="1" id="KW-0159">Chromosome partition</keyword>
<dbReference type="InterPro" id="IPR044068">
    <property type="entry name" value="CB"/>
</dbReference>
<dbReference type="InterPro" id="IPR050090">
    <property type="entry name" value="Tyrosine_recombinase_XerCD"/>
</dbReference>
<feature type="domain" description="Tyr recombinase" evidence="6">
    <location>
        <begin position="122"/>
        <end position="307"/>
    </location>
</feature>
<dbReference type="SUPFAM" id="SSF56349">
    <property type="entry name" value="DNA breaking-rejoining enzymes"/>
    <property type="match status" value="1"/>
</dbReference>
<evidence type="ECO:0000256" key="3">
    <source>
        <dbReference type="ARBA" id="ARBA00023125"/>
    </source>
</evidence>
<dbReference type="InterPro" id="IPR004107">
    <property type="entry name" value="Integrase_SAM-like_N"/>
</dbReference>
<dbReference type="PANTHER" id="PTHR30349">
    <property type="entry name" value="PHAGE INTEGRASE-RELATED"/>
    <property type="match status" value="1"/>
</dbReference>
<keyword evidence="2" id="KW-0229">DNA integration</keyword>
<gene>
    <name evidence="8" type="ORF">WKW79_33925</name>
</gene>
<accession>A0ABU8XIA1</accession>
<keyword evidence="9" id="KW-1185">Reference proteome</keyword>
<dbReference type="PANTHER" id="PTHR30349:SF81">
    <property type="entry name" value="TYROSINE RECOMBINASE XERC"/>
    <property type="match status" value="1"/>
</dbReference>
<comment type="caution">
    <text evidence="8">The sequence shown here is derived from an EMBL/GenBank/DDBJ whole genome shotgun (WGS) entry which is preliminary data.</text>
</comment>